<evidence type="ECO:0000256" key="6">
    <source>
        <dbReference type="ARBA" id="ARBA00023136"/>
    </source>
</evidence>
<comment type="subcellular location">
    <subcellularLocation>
        <location evidence="1">Cell membrane</location>
        <topology evidence="1">Multi-pass membrane protein</topology>
    </subcellularLocation>
</comment>
<evidence type="ECO:0000256" key="3">
    <source>
        <dbReference type="ARBA" id="ARBA00022475"/>
    </source>
</evidence>
<feature type="transmembrane region" description="Helical" evidence="7">
    <location>
        <begin position="57"/>
        <end position="79"/>
    </location>
</feature>
<evidence type="ECO:0000256" key="5">
    <source>
        <dbReference type="ARBA" id="ARBA00022989"/>
    </source>
</evidence>
<dbReference type="InterPro" id="IPR049278">
    <property type="entry name" value="MS_channel_C"/>
</dbReference>
<evidence type="ECO:0000256" key="2">
    <source>
        <dbReference type="ARBA" id="ARBA00008017"/>
    </source>
</evidence>
<feature type="transmembrane region" description="Helical" evidence="7">
    <location>
        <begin position="15"/>
        <end position="36"/>
    </location>
</feature>
<proteinExistence type="inferred from homology"/>
<dbReference type="InterPro" id="IPR010920">
    <property type="entry name" value="LSM_dom_sf"/>
</dbReference>
<dbReference type="PANTHER" id="PTHR30566:SF5">
    <property type="entry name" value="MECHANOSENSITIVE ION CHANNEL PROTEIN 1, MITOCHONDRIAL-RELATED"/>
    <property type="match status" value="1"/>
</dbReference>
<keyword evidence="4 7" id="KW-0812">Transmembrane</keyword>
<dbReference type="GO" id="GO:0005886">
    <property type="term" value="C:plasma membrane"/>
    <property type="evidence" value="ECO:0007669"/>
    <property type="project" value="UniProtKB-SubCell"/>
</dbReference>
<dbReference type="GO" id="GO:0008381">
    <property type="term" value="F:mechanosensitive monoatomic ion channel activity"/>
    <property type="evidence" value="ECO:0007669"/>
    <property type="project" value="UniProtKB-ARBA"/>
</dbReference>
<dbReference type="RefSeq" id="WP_091543572.1">
    <property type="nucleotide sequence ID" value="NZ_FONY01000011.1"/>
</dbReference>
<dbReference type="Pfam" id="PF21082">
    <property type="entry name" value="MS_channel_3rd"/>
    <property type="match status" value="1"/>
</dbReference>
<dbReference type="STRING" id="1003.SAMN04488541_101190"/>
<dbReference type="Proteomes" id="UP000199513">
    <property type="component" value="Unassembled WGS sequence"/>
</dbReference>
<dbReference type="SUPFAM" id="SSF50182">
    <property type="entry name" value="Sm-like ribonucleoproteins"/>
    <property type="match status" value="1"/>
</dbReference>
<dbReference type="SUPFAM" id="SSF82861">
    <property type="entry name" value="Mechanosensitive channel protein MscS (YggB), transmembrane region"/>
    <property type="match status" value="1"/>
</dbReference>
<organism evidence="11 12">
    <name type="scientific">Thermoflexibacter ruber</name>
    <dbReference type="NCBI Taxonomy" id="1003"/>
    <lineage>
        <taxon>Bacteria</taxon>
        <taxon>Pseudomonadati</taxon>
        <taxon>Bacteroidota</taxon>
        <taxon>Cytophagia</taxon>
        <taxon>Cytophagales</taxon>
        <taxon>Thermoflexibacteraceae</taxon>
        <taxon>Thermoflexibacter</taxon>
    </lineage>
</organism>
<dbReference type="AlphaFoldDB" id="A0A1I2EX63"/>
<dbReference type="PANTHER" id="PTHR30566">
    <property type="entry name" value="YNAI-RELATED MECHANOSENSITIVE ION CHANNEL"/>
    <property type="match status" value="1"/>
</dbReference>
<dbReference type="EMBL" id="FONY01000011">
    <property type="protein sequence ID" value="SFE97369.1"/>
    <property type="molecule type" value="Genomic_DNA"/>
</dbReference>
<name>A0A1I2EX63_9BACT</name>
<evidence type="ECO:0000259" key="9">
    <source>
        <dbReference type="Pfam" id="PF21082"/>
    </source>
</evidence>
<dbReference type="Gene3D" id="1.10.287.1260">
    <property type="match status" value="1"/>
</dbReference>
<evidence type="ECO:0000256" key="1">
    <source>
        <dbReference type="ARBA" id="ARBA00004651"/>
    </source>
</evidence>
<feature type="domain" description="Mechanosensitive ion channel MscS" evidence="8">
    <location>
        <begin position="184"/>
        <end position="249"/>
    </location>
</feature>
<accession>A0A1I2EX63</accession>
<dbReference type="InterPro" id="IPR006685">
    <property type="entry name" value="MscS_channel_2nd"/>
</dbReference>
<evidence type="ECO:0000313" key="11">
    <source>
        <dbReference type="EMBL" id="SFE97369.1"/>
    </source>
</evidence>
<dbReference type="InterPro" id="IPR011066">
    <property type="entry name" value="MscS_channel_C_sf"/>
</dbReference>
<keyword evidence="3" id="KW-1003">Cell membrane</keyword>
<evidence type="ECO:0000256" key="7">
    <source>
        <dbReference type="SAM" id="Phobius"/>
    </source>
</evidence>
<gene>
    <name evidence="11" type="ORF">SAMN04488541_101190</name>
</gene>
<dbReference type="InterPro" id="IPR011014">
    <property type="entry name" value="MscS_channel_TM-2"/>
</dbReference>
<evidence type="ECO:0000256" key="4">
    <source>
        <dbReference type="ARBA" id="ARBA00022692"/>
    </source>
</evidence>
<dbReference type="Pfam" id="PF21088">
    <property type="entry name" value="MS_channel_1st"/>
    <property type="match status" value="1"/>
</dbReference>
<dbReference type="InterPro" id="IPR049142">
    <property type="entry name" value="MS_channel_1st"/>
</dbReference>
<dbReference type="Gene3D" id="2.30.30.60">
    <property type="match status" value="1"/>
</dbReference>
<comment type="similarity">
    <text evidence="2">Belongs to the MscS (TC 1.A.23) family.</text>
</comment>
<reference evidence="11 12" key="1">
    <citation type="submission" date="2016-10" db="EMBL/GenBank/DDBJ databases">
        <authorList>
            <person name="de Groot N.N."/>
        </authorList>
    </citation>
    <scope>NUCLEOTIDE SEQUENCE [LARGE SCALE GENOMIC DNA]</scope>
    <source>
        <strain>GEY</strain>
        <strain evidence="12">DSM 9560</strain>
    </source>
</reference>
<dbReference type="SUPFAM" id="SSF82689">
    <property type="entry name" value="Mechanosensitive channel protein MscS (YggB), C-terminal domain"/>
    <property type="match status" value="1"/>
</dbReference>
<sequence length="366" mass="41519">MFEEFFSKAFYGNTLFTWLVAGAIIIVSLLFGKAIYWFFSKVIKRITHRTKSKLDDILIDMLEEPVVLAIVLAGIWYAISILQTPAEVNNWIHRAYYILIIFNATWFTARLSDALIQEYAVPWTSRTRSDLDDHILPLFRKSIRITLWIVAVIIAADNAGYDLNTLIAGLGIGGLAFALAAKETLANFIAGVTIVADRPFSANQWILVKGYRAKVEEVGIRSTRFRTDKGTLVTIPNSDLVNTTIENYSEGAGITEETIIPISYEVDETQLAFAFDILREIVLANPKVANVCAISFDTMTEHALLVKFRYYVNPHEAHAAVRTEIFLEIYKQFRKHNIKIAKPIRQIELNSYAKDELLANLYQDLK</sequence>
<protein>
    <submittedName>
        <fullName evidence="11">MscS family membrane protein</fullName>
    </submittedName>
</protein>
<keyword evidence="12" id="KW-1185">Reference proteome</keyword>
<feature type="domain" description="Mechanosensitive ion channel transmembrane helices 2/3" evidence="10">
    <location>
        <begin position="143"/>
        <end position="182"/>
    </location>
</feature>
<keyword evidence="5 7" id="KW-1133">Transmembrane helix</keyword>
<keyword evidence="6 7" id="KW-0472">Membrane</keyword>
<evidence type="ECO:0000259" key="10">
    <source>
        <dbReference type="Pfam" id="PF21088"/>
    </source>
</evidence>
<evidence type="ECO:0000313" key="12">
    <source>
        <dbReference type="Proteomes" id="UP000199513"/>
    </source>
</evidence>
<evidence type="ECO:0000259" key="8">
    <source>
        <dbReference type="Pfam" id="PF00924"/>
    </source>
</evidence>
<dbReference type="Pfam" id="PF00924">
    <property type="entry name" value="MS_channel_2nd"/>
    <property type="match status" value="1"/>
</dbReference>
<dbReference type="OrthoDB" id="9809206at2"/>
<dbReference type="Gene3D" id="3.30.70.100">
    <property type="match status" value="1"/>
</dbReference>
<feature type="domain" description="Mechanosensitive ion channel MscS C-terminal" evidence="9">
    <location>
        <begin position="257"/>
        <end position="340"/>
    </location>
</feature>
<dbReference type="InterPro" id="IPR023408">
    <property type="entry name" value="MscS_beta-dom_sf"/>
</dbReference>